<proteinExistence type="predicted"/>
<protein>
    <submittedName>
        <fullName evidence="3">Class I SAM-dependent methyltransferase</fullName>
    </submittedName>
</protein>
<gene>
    <name evidence="3" type="ORF">FOE78_08915</name>
</gene>
<dbReference type="Gene3D" id="3.40.50.150">
    <property type="entry name" value="Vaccinia Virus protein VP39"/>
    <property type="match status" value="1"/>
</dbReference>
<dbReference type="OrthoDB" id="4966694at2"/>
<evidence type="ECO:0000256" key="1">
    <source>
        <dbReference type="SAM" id="MobiDB-lite"/>
    </source>
</evidence>
<keyword evidence="3" id="KW-0489">Methyltransferase</keyword>
<dbReference type="AlphaFoldDB" id="A0A516PXX6"/>
<organism evidence="3 4">
    <name type="scientific">Microlunatus elymi</name>
    <dbReference type="NCBI Taxonomy" id="2596828"/>
    <lineage>
        <taxon>Bacteria</taxon>
        <taxon>Bacillati</taxon>
        <taxon>Actinomycetota</taxon>
        <taxon>Actinomycetes</taxon>
        <taxon>Propionibacteriales</taxon>
        <taxon>Propionibacteriaceae</taxon>
        <taxon>Microlunatus</taxon>
    </lineage>
</organism>
<dbReference type="PANTHER" id="PTHR18895">
    <property type="entry name" value="HEMK METHYLTRANSFERASE"/>
    <property type="match status" value="1"/>
</dbReference>
<evidence type="ECO:0000259" key="2">
    <source>
        <dbReference type="Pfam" id="PF05175"/>
    </source>
</evidence>
<name>A0A516PXX6_9ACTN</name>
<accession>A0A516PXX6</accession>
<dbReference type="Pfam" id="PF05175">
    <property type="entry name" value="MTS"/>
    <property type="match status" value="1"/>
</dbReference>
<dbReference type="SUPFAM" id="SSF53335">
    <property type="entry name" value="S-adenosyl-L-methionine-dependent methyltransferases"/>
    <property type="match status" value="1"/>
</dbReference>
<dbReference type="InterPro" id="IPR029063">
    <property type="entry name" value="SAM-dependent_MTases_sf"/>
</dbReference>
<dbReference type="GO" id="GO:0008170">
    <property type="term" value="F:N-methyltransferase activity"/>
    <property type="evidence" value="ECO:0007669"/>
    <property type="project" value="UniProtKB-ARBA"/>
</dbReference>
<feature type="domain" description="Methyltransferase small" evidence="2">
    <location>
        <begin position="64"/>
        <end position="150"/>
    </location>
</feature>
<dbReference type="InterPro" id="IPR050320">
    <property type="entry name" value="N5-glutamine_MTase"/>
</dbReference>
<dbReference type="CDD" id="cd02440">
    <property type="entry name" value="AdoMet_MTases"/>
    <property type="match status" value="1"/>
</dbReference>
<evidence type="ECO:0000313" key="4">
    <source>
        <dbReference type="Proteomes" id="UP000319263"/>
    </source>
</evidence>
<dbReference type="EMBL" id="CP041692">
    <property type="protein sequence ID" value="QDP96002.1"/>
    <property type="molecule type" value="Genomic_DNA"/>
</dbReference>
<sequence>MLDYPKSPPENVTLHPCRARAIRTPVRKRWARFGPLTIEFSDEVLQPRPWTLEQARWAAELADTAPDGRIVELCCGVGQIGLAFGRMCVDRGRPRDLVLVDADTQACGFARANAARTALGTDVEVRESLVQKAFRPDETFSVMVADPPWVPSGSTGRYPEDPLWAIDGGPDGLDIARSCLASVARHLQPGGSAVLQLGTDAQINALIPELDETLEVAERRSIPGANGILVRLVLRPPADQGPHSWQAPEAGPPGDNRSRPIGPSTFDDEEADTTCTDH</sequence>
<dbReference type="InterPro" id="IPR007848">
    <property type="entry name" value="Small_mtfrase_dom"/>
</dbReference>
<dbReference type="GO" id="GO:0003676">
    <property type="term" value="F:nucleic acid binding"/>
    <property type="evidence" value="ECO:0007669"/>
    <property type="project" value="InterPro"/>
</dbReference>
<dbReference type="PROSITE" id="PS00092">
    <property type="entry name" value="N6_MTASE"/>
    <property type="match status" value="1"/>
</dbReference>
<feature type="region of interest" description="Disordered" evidence="1">
    <location>
        <begin position="239"/>
        <end position="278"/>
    </location>
</feature>
<dbReference type="PANTHER" id="PTHR18895:SF74">
    <property type="entry name" value="MTRF1L RELEASE FACTOR GLUTAMINE METHYLTRANSFERASE"/>
    <property type="match status" value="1"/>
</dbReference>
<dbReference type="GO" id="GO:0008757">
    <property type="term" value="F:S-adenosylmethionine-dependent methyltransferase activity"/>
    <property type="evidence" value="ECO:0007669"/>
    <property type="project" value="UniProtKB-ARBA"/>
</dbReference>
<keyword evidence="4" id="KW-1185">Reference proteome</keyword>
<reference evidence="3 4" key="1">
    <citation type="submission" date="2019-07" db="EMBL/GenBank/DDBJ databases">
        <title>Microlunatus dokdonensis sp. nov. isolated from the rhizospheric soil of the wild plant Elymus tsukushiensis.</title>
        <authorList>
            <person name="Ghim S.-Y."/>
            <person name="Hwang Y.-J."/>
            <person name="Son J.-S."/>
            <person name="Shin J.-H."/>
        </authorList>
    </citation>
    <scope>NUCLEOTIDE SEQUENCE [LARGE SCALE GENOMIC DNA]</scope>
    <source>
        <strain evidence="3 4">KUDC0627</strain>
    </source>
</reference>
<evidence type="ECO:0000313" key="3">
    <source>
        <dbReference type="EMBL" id="QDP96002.1"/>
    </source>
</evidence>
<dbReference type="KEGG" id="mik:FOE78_08915"/>
<dbReference type="InterPro" id="IPR002052">
    <property type="entry name" value="DNA_methylase_N6_adenine_CS"/>
</dbReference>
<dbReference type="Proteomes" id="UP000319263">
    <property type="component" value="Chromosome"/>
</dbReference>
<keyword evidence="3" id="KW-0808">Transferase</keyword>
<dbReference type="GO" id="GO:0032259">
    <property type="term" value="P:methylation"/>
    <property type="evidence" value="ECO:0007669"/>
    <property type="project" value="UniProtKB-KW"/>
</dbReference>